<keyword evidence="4" id="KW-0949">S-adenosyl-L-methionine</keyword>
<dbReference type="GO" id="GO:0008650">
    <property type="term" value="F:rRNA (uridine-2'-O-)-methyltransferase activity"/>
    <property type="evidence" value="ECO:0007669"/>
    <property type="project" value="TreeGrafter"/>
</dbReference>
<feature type="domain" description="Ribosomal RNA methyltransferase FtsJ" evidence="11">
    <location>
        <begin position="28"/>
        <end position="69"/>
    </location>
</feature>
<evidence type="ECO:0000259" key="11">
    <source>
        <dbReference type="Pfam" id="PF01728"/>
    </source>
</evidence>
<keyword evidence="1" id="KW-0698">rRNA processing</keyword>
<evidence type="ECO:0000256" key="8">
    <source>
        <dbReference type="ARBA" id="ARBA00041995"/>
    </source>
</evidence>
<evidence type="ECO:0000313" key="12">
    <source>
        <dbReference type="EMBL" id="RZO76163.1"/>
    </source>
</evidence>
<dbReference type="InterPro" id="IPR029063">
    <property type="entry name" value="SAM-dependent_MTases_sf"/>
</dbReference>
<dbReference type="InterPro" id="IPR050082">
    <property type="entry name" value="RNA_methyltr_RlmE"/>
</dbReference>
<dbReference type="EC" id="2.1.1.166" evidence="6"/>
<dbReference type="EMBL" id="SHAH01000037">
    <property type="protein sequence ID" value="RZO76163.1"/>
    <property type="molecule type" value="Genomic_DNA"/>
</dbReference>
<evidence type="ECO:0000256" key="4">
    <source>
        <dbReference type="ARBA" id="ARBA00022691"/>
    </source>
</evidence>
<evidence type="ECO:0000313" key="13">
    <source>
        <dbReference type="Proteomes" id="UP000320404"/>
    </source>
</evidence>
<evidence type="ECO:0000256" key="2">
    <source>
        <dbReference type="ARBA" id="ARBA00022603"/>
    </source>
</evidence>
<sequence>MARSKSSKQWLKEHFDDDYVRRSQEQGYRSRASFKLLEMQEKDQLIRPGMTVVDLGAAPGGWSQVASELV</sequence>
<dbReference type="Gene3D" id="3.40.50.150">
    <property type="entry name" value="Vaccinia Virus protein VP39"/>
    <property type="match status" value="1"/>
</dbReference>
<dbReference type="InterPro" id="IPR002877">
    <property type="entry name" value="RNA_MeTrfase_FtsJ_dom"/>
</dbReference>
<evidence type="ECO:0000256" key="6">
    <source>
        <dbReference type="ARBA" id="ARBA00038861"/>
    </source>
</evidence>
<organism evidence="12 13">
    <name type="scientific">OM182 bacterium</name>
    <dbReference type="NCBI Taxonomy" id="2510334"/>
    <lineage>
        <taxon>Bacteria</taxon>
        <taxon>Pseudomonadati</taxon>
        <taxon>Pseudomonadota</taxon>
        <taxon>Gammaproteobacteria</taxon>
        <taxon>OMG group</taxon>
        <taxon>OM182 clade</taxon>
    </lineage>
</organism>
<proteinExistence type="predicted"/>
<comment type="catalytic activity">
    <reaction evidence="10">
        <text>uridine(2552) in 23S rRNA + S-adenosyl-L-methionine = 2'-O-methyluridine(2552) in 23S rRNA + S-adenosyl-L-homocysteine + H(+)</text>
        <dbReference type="Rhea" id="RHEA:42720"/>
        <dbReference type="Rhea" id="RHEA-COMP:10202"/>
        <dbReference type="Rhea" id="RHEA-COMP:10203"/>
        <dbReference type="ChEBI" id="CHEBI:15378"/>
        <dbReference type="ChEBI" id="CHEBI:57856"/>
        <dbReference type="ChEBI" id="CHEBI:59789"/>
        <dbReference type="ChEBI" id="CHEBI:65315"/>
        <dbReference type="ChEBI" id="CHEBI:74478"/>
        <dbReference type="EC" id="2.1.1.166"/>
    </reaction>
</comment>
<comment type="function">
    <text evidence="5">Specifically methylates the uridine in position 2552 of 23S rRNA at the 2'-O position of the ribose in the fully assembled 50S ribosomal subunit.</text>
</comment>
<reference evidence="12 13" key="1">
    <citation type="submission" date="2019-02" db="EMBL/GenBank/DDBJ databases">
        <title>Prokaryotic population dynamics and viral predation in marine succession experiment using metagenomics: the confinement effect.</title>
        <authorList>
            <person name="Haro-Moreno J.M."/>
            <person name="Rodriguez-Valera F."/>
            <person name="Lopez-Perez M."/>
        </authorList>
    </citation>
    <scope>NUCLEOTIDE SEQUENCE [LARGE SCALE GENOMIC DNA]</scope>
    <source>
        <strain evidence="12">MED-G158</strain>
    </source>
</reference>
<gene>
    <name evidence="12" type="ORF">EVA69_03300</name>
</gene>
<keyword evidence="3 12" id="KW-0808">Transferase</keyword>
<evidence type="ECO:0000256" key="3">
    <source>
        <dbReference type="ARBA" id="ARBA00022679"/>
    </source>
</evidence>
<evidence type="ECO:0000256" key="9">
    <source>
        <dbReference type="ARBA" id="ARBA00042745"/>
    </source>
</evidence>
<dbReference type="PANTHER" id="PTHR10920:SF18">
    <property type="entry name" value="RRNA METHYLTRANSFERASE 2, MITOCHONDRIAL"/>
    <property type="match status" value="1"/>
</dbReference>
<evidence type="ECO:0000256" key="10">
    <source>
        <dbReference type="ARBA" id="ARBA00048970"/>
    </source>
</evidence>
<protein>
    <recommendedName>
        <fullName evidence="7">Ribosomal RNA large subunit methyltransferase E</fullName>
        <ecNumber evidence="6">2.1.1.166</ecNumber>
    </recommendedName>
    <alternativeName>
        <fullName evidence="9">23S rRNA Um2552 methyltransferase</fullName>
    </alternativeName>
    <alternativeName>
        <fullName evidence="8">rRNA (uridine-2'-O-)-methyltransferase</fullName>
    </alternativeName>
</protein>
<evidence type="ECO:0000256" key="5">
    <source>
        <dbReference type="ARBA" id="ARBA00037569"/>
    </source>
</evidence>
<dbReference type="Pfam" id="PF01728">
    <property type="entry name" value="FtsJ"/>
    <property type="match status" value="1"/>
</dbReference>
<dbReference type="Proteomes" id="UP000320404">
    <property type="component" value="Unassembled WGS sequence"/>
</dbReference>
<comment type="caution">
    <text evidence="12">The sequence shown here is derived from an EMBL/GenBank/DDBJ whole genome shotgun (WGS) entry which is preliminary data.</text>
</comment>
<feature type="non-terminal residue" evidence="12">
    <location>
        <position position="70"/>
    </location>
</feature>
<dbReference type="AlphaFoldDB" id="A0A520S114"/>
<dbReference type="SUPFAM" id="SSF53335">
    <property type="entry name" value="S-adenosyl-L-methionine-dependent methyltransferases"/>
    <property type="match status" value="1"/>
</dbReference>
<keyword evidence="2 12" id="KW-0489">Methyltransferase</keyword>
<accession>A0A520S114</accession>
<dbReference type="PANTHER" id="PTHR10920">
    <property type="entry name" value="RIBOSOMAL RNA METHYLTRANSFERASE"/>
    <property type="match status" value="1"/>
</dbReference>
<name>A0A520S114_9GAMM</name>
<evidence type="ECO:0000256" key="7">
    <source>
        <dbReference type="ARBA" id="ARBA00041129"/>
    </source>
</evidence>
<evidence type="ECO:0000256" key="1">
    <source>
        <dbReference type="ARBA" id="ARBA00022552"/>
    </source>
</evidence>